<dbReference type="KEGG" id="hoh:Hoch_6442"/>
<dbReference type="SUPFAM" id="SSF54001">
    <property type="entry name" value="Cysteine proteinases"/>
    <property type="match status" value="1"/>
</dbReference>
<dbReference type="OrthoDB" id="5516740at2"/>
<name>D0LQA2_HALO1</name>
<dbReference type="HOGENOM" id="CLU_522633_0_0_7"/>
<feature type="domain" description="Transglutaminase-like" evidence="2">
    <location>
        <begin position="322"/>
        <end position="375"/>
    </location>
</feature>
<dbReference type="InterPro" id="IPR002931">
    <property type="entry name" value="Transglutaminase-like"/>
</dbReference>
<dbReference type="eggNOG" id="COG1305">
    <property type="taxonomic scope" value="Bacteria"/>
</dbReference>
<evidence type="ECO:0000313" key="4">
    <source>
        <dbReference type="Proteomes" id="UP000001880"/>
    </source>
</evidence>
<dbReference type="Gene3D" id="3.10.620.30">
    <property type="match status" value="1"/>
</dbReference>
<sequence length="573" mass="62422">MKPPRRTRVRVLSQVLGGTAVFALALTAVAQVGSRILHRDLPPPERPAEADFDDSQPLFGPDPGDGQNPSAFAYRSKILPAPQTGPEPEEDEPVHGRRGFAVDRVTQTKPDQVTNADDTLQYVTVFNPSVLPFKRMSALDSVRGDYVLFTADDDALRDLPVGGSPSPERDLFWGDIAMELAGGQAIAIPSVAPDMRILSYEVEPATSLVFSKDGADNYFVRSGDKNAEGTFRLRFMVDAAASYFAPPMPRGMSVREAAEKAPPGLLKPLPDKLRGNLRRALQRLDIDEDMPLRRALNVLVAHFREFEAGYLSQNARDIYLDLVFQQMGVCRHRAFAFTVTANGLGIPTRYVTNEAHAWVEVWLPESEWVRIDLGGAALRMTVDNASDKSIYQPRGEDPFAKPSKYRDNYTQLEGDITGLSGEQLAEGRQMGPTVRDPGDTFNPGPAQPDTSPRDLLISPGTELPEVPAAVVENKERSRLRINYVDPEGFLGEAVTVSGQLSSGGKGIGGQRVDIYLAPAGQGGNGARFVDRTVTEPSGDFTVVLQIPGELELQAYEVYASTPGDSRFAPALSE</sequence>
<evidence type="ECO:0000256" key="1">
    <source>
        <dbReference type="SAM" id="MobiDB-lite"/>
    </source>
</evidence>
<accession>D0LQA2</accession>
<feature type="region of interest" description="Disordered" evidence="1">
    <location>
        <begin position="428"/>
        <end position="462"/>
    </location>
</feature>
<dbReference type="EMBL" id="CP001804">
    <property type="protein sequence ID" value="ACY18911.1"/>
    <property type="molecule type" value="Genomic_DNA"/>
</dbReference>
<keyword evidence="4" id="KW-1185">Reference proteome</keyword>
<evidence type="ECO:0000259" key="2">
    <source>
        <dbReference type="SMART" id="SM00460"/>
    </source>
</evidence>
<proteinExistence type="predicted"/>
<evidence type="ECO:0000313" key="3">
    <source>
        <dbReference type="EMBL" id="ACY18911.1"/>
    </source>
</evidence>
<feature type="region of interest" description="Disordered" evidence="1">
    <location>
        <begin position="38"/>
        <end position="70"/>
    </location>
</feature>
<protein>
    <submittedName>
        <fullName evidence="3">Transglutaminase domain protein</fullName>
    </submittedName>
</protein>
<feature type="compositionally biased region" description="Basic and acidic residues" evidence="1">
    <location>
        <begin position="38"/>
        <end position="49"/>
    </location>
</feature>
<dbReference type="AlphaFoldDB" id="D0LQA2"/>
<gene>
    <name evidence="3" type="ordered locus">Hoch_6442</name>
</gene>
<dbReference type="STRING" id="502025.Hoch_6442"/>
<reference evidence="3 4" key="1">
    <citation type="journal article" date="2010" name="Stand. Genomic Sci.">
        <title>Complete genome sequence of Haliangium ochraceum type strain (SMP-2).</title>
        <authorList>
            <consortium name="US DOE Joint Genome Institute (JGI-PGF)"/>
            <person name="Ivanova N."/>
            <person name="Daum C."/>
            <person name="Lang E."/>
            <person name="Abt B."/>
            <person name="Kopitz M."/>
            <person name="Saunders E."/>
            <person name="Lapidus A."/>
            <person name="Lucas S."/>
            <person name="Glavina Del Rio T."/>
            <person name="Nolan M."/>
            <person name="Tice H."/>
            <person name="Copeland A."/>
            <person name="Cheng J.F."/>
            <person name="Chen F."/>
            <person name="Bruce D."/>
            <person name="Goodwin L."/>
            <person name="Pitluck S."/>
            <person name="Mavromatis K."/>
            <person name="Pati A."/>
            <person name="Mikhailova N."/>
            <person name="Chen A."/>
            <person name="Palaniappan K."/>
            <person name="Land M."/>
            <person name="Hauser L."/>
            <person name="Chang Y.J."/>
            <person name="Jeffries C.D."/>
            <person name="Detter J.C."/>
            <person name="Brettin T."/>
            <person name="Rohde M."/>
            <person name="Goker M."/>
            <person name="Bristow J."/>
            <person name="Markowitz V."/>
            <person name="Eisen J.A."/>
            <person name="Hugenholtz P."/>
            <person name="Kyrpides N.C."/>
            <person name="Klenk H.P."/>
        </authorList>
    </citation>
    <scope>NUCLEOTIDE SEQUENCE [LARGE SCALE GENOMIC DNA]</scope>
    <source>
        <strain evidence="4">DSM 14365 / CIP 107738 / JCM 11303 / AJ 13395 / SMP-2</strain>
    </source>
</reference>
<dbReference type="Pfam" id="PF01841">
    <property type="entry name" value="Transglut_core"/>
    <property type="match status" value="1"/>
</dbReference>
<dbReference type="Proteomes" id="UP000001880">
    <property type="component" value="Chromosome"/>
</dbReference>
<dbReference type="InterPro" id="IPR038765">
    <property type="entry name" value="Papain-like_cys_pep_sf"/>
</dbReference>
<dbReference type="SMART" id="SM00460">
    <property type="entry name" value="TGc"/>
    <property type="match status" value="1"/>
</dbReference>
<organism evidence="3 4">
    <name type="scientific">Haliangium ochraceum (strain DSM 14365 / JCM 11303 / SMP-2)</name>
    <dbReference type="NCBI Taxonomy" id="502025"/>
    <lineage>
        <taxon>Bacteria</taxon>
        <taxon>Pseudomonadati</taxon>
        <taxon>Myxococcota</taxon>
        <taxon>Polyangia</taxon>
        <taxon>Haliangiales</taxon>
        <taxon>Kofleriaceae</taxon>
        <taxon>Haliangium</taxon>
    </lineage>
</organism>